<evidence type="ECO:0000313" key="2">
    <source>
        <dbReference type="EMBL" id="MBS9478133.1"/>
    </source>
</evidence>
<evidence type="ECO:0000259" key="1">
    <source>
        <dbReference type="Pfam" id="PF04230"/>
    </source>
</evidence>
<proteinExistence type="predicted"/>
<reference evidence="2" key="1">
    <citation type="submission" date="2021-05" db="EMBL/GenBank/DDBJ databases">
        <authorList>
            <person name="Sun Q."/>
            <person name="Inoue M."/>
        </authorList>
    </citation>
    <scope>NUCLEOTIDE SEQUENCE</scope>
    <source>
        <strain evidence="2">VKM B-3255</strain>
    </source>
</reference>
<keyword evidence="2" id="KW-0808">Transferase</keyword>
<dbReference type="EMBL" id="JAHCQH010000017">
    <property type="protein sequence ID" value="MBS9478133.1"/>
    <property type="molecule type" value="Genomic_DNA"/>
</dbReference>
<name>A0ABS5R8Y4_9HYPH</name>
<gene>
    <name evidence="2" type="ORF">KIP89_13545</name>
</gene>
<dbReference type="Proteomes" id="UP001166585">
    <property type="component" value="Unassembled WGS sequence"/>
</dbReference>
<protein>
    <submittedName>
        <fullName evidence="2">Polysaccharide pyruvyl transferase family protein</fullName>
    </submittedName>
</protein>
<feature type="domain" description="Polysaccharide pyruvyl transferase" evidence="1">
    <location>
        <begin position="109"/>
        <end position="235"/>
    </location>
</feature>
<evidence type="ECO:0000313" key="3">
    <source>
        <dbReference type="Proteomes" id="UP001166585"/>
    </source>
</evidence>
<accession>A0ABS5R8Y4</accession>
<organism evidence="2 3">
    <name type="scientific">Ancylobacter radicis</name>
    <dbReference type="NCBI Taxonomy" id="2836179"/>
    <lineage>
        <taxon>Bacteria</taxon>
        <taxon>Pseudomonadati</taxon>
        <taxon>Pseudomonadota</taxon>
        <taxon>Alphaproteobacteria</taxon>
        <taxon>Hyphomicrobiales</taxon>
        <taxon>Xanthobacteraceae</taxon>
        <taxon>Ancylobacter</taxon>
    </lineage>
</organism>
<sequence>MRGFIDDIAREIGSIPLGWAGSTMQMNYLNFGDALSPIMVTLASGLPVHRVPTKSTSPRMAAVGTIGHGFAGGDVWFWGTGCSNWLNPGKGEDRKPFVPTPDSRFHVNATRGPVSERLLNGGAGGTGVYGDPVWLLPRFHAAPIAKKWKLGCILHLSELADRDYEAHPHASDQRYVVPSDFADSVHLITTVTPVSADGVRDKIDEIRACERIVSTSLHGMVIAESYGIPCLYFSPQGDQPGPIDLRLDPEGHVDLRIVDLYRGMGRETLRAFGQPRGKTTDWEGLMAAIDASWRPIDLKDGDALLDALPVEPAPLSAPEGGSIWDHPVIRGLVLQHDVTQLRRDDKASGLAMAKAGLPGVAAAP</sequence>
<comment type="caution">
    <text evidence="2">The sequence shown here is derived from an EMBL/GenBank/DDBJ whole genome shotgun (WGS) entry which is preliminary data.</text>
</comment>
<dbReference type="Pfam" id="PF04230">
    <property type="entry name" value="PS_pyruv_trans"/>
    <property type="match status" value="1"/>
</dbReference>
<dbReference type="InterPro" id="IPR007345">
    <property type="entry name" value="Polysacch_pyruvyl_Trfase"/>
</dbReference>
<keyword evidence="3" id="KW-1185">Reference proteome</keyword>
<dbReference type="GO" id="GO:0016740">
    <property type="term" value="F:transferase activity"/>
    <property type="evidence" value="ECO:0007669"/>
    <property type="project" value="UniProtKB-KW"/>
</dbReference>